<reference evidence="3 4" key="1">
    <citation type="journal article" date="2017" name="Genome Announc.">
        <title>Draft Genome Sequence of a Sporulating and Motile Strain of Lachnotalea glycerini Isolated from Water in Quebec City, Canada.</title>
        <authorList>
            <person name="Maheux A.F."/>
            <person name="Boudreau D.K."/>
            <person name="Berube E."/>
            <person name="Boissinot M."/>
            <person name="Raymond F."/>
            <person name="Brodeur S."/>
            <person name="Corbeil J."/>
            <person name="Isabel S."/>
            <person name="Omar R.F."/>
            <person name="Bergeron M.G."/>
        </authorList>
    </citation>
    <scope>NUCLEOTIDE SEQUENCE [LARGE SCALE GENOMIC DNA]</scope>
    <source>
        <strain evidence="3 4">CCRI-19302</strain>
    </source>
</reference>
<evidence type="ECO:0000313" key="3">
    <source>
        <dbReference type="EMBL" id="RDY32487.1"/>
    </source>
</evidence>
<name>A0A255P0G5_9FIRM</name>
<dbReference type="EMBL" id="NOKA02000003">
    <property type="protein sequence ID" value="RDY32487.1"/>
    <property type="molecule type" value="Genomic_DNA"/>
</dbReference>
<dbReference type="EMBL" id="QICS01000002">
    <property type="protein sequence ID" value="PXV93526.1"/>
    <property type="molecule type" value="Genomic_DNA"/>
</dbReference>
<dbReference type="OrthoDB" id="9783080at2"/>
<evidence type="ECO:0000313" key="5">
    <source>
        <dbReference type="Proteomes" id="UP000247523"/>
    </source>
</evidence>
<evidence type="ECO:0000259" key="1">
    <source>
        <dbReference type="Pfam" id="PF12945"/>
    </source>
</evidence>
<keyword evidence="2" id="KW-0969">Cilium</keyword>
<accession>A0A255P0G5</accession>
<comment type="caution">
    <text evidence="2">The sequence shown here is derived from an EMBL/GenBank/DDBJ whole genome shotgun (WGS) entry which is preliminary data.</text>
</comment>
<sequence>MASIISVGDKVDLRIIKHKQTSNAIDKEYRIYKSKIYDIADEKILKLSMPIEGGSIVLLPLGQVFEIYFYTMNGLYQAKGKVIKRFKENNIFVFLFELSTPIKKNQRREFFRFDCVIDMKYSQVSEYESRLVLQNEIEDARGKIIEWQNGFIVDISGGGIRFTSGDKFLKNSYILAKFNLVINHRIKEFCIIIKIISSDKILNRSGQYESRGKFVSMSLLETEEIVRYIFEEERKSRKNRKS</sequence>
<dbReference type="AlphaFoldDB" id="A0A255P0G5"/>
<protein>
    <submittedName>
        <fullName evidence="2 3">Flagellar brake protein</fullName>
    </submittedName>
</protein>
<dbReference type="Pfam" id="PF12945">
    <property type="entry name" value="PilZNR"/>
    <property type="match status" value="1"/>
</dbReference>
<organism evidence="2 5">
    <name type="scientific">Lachnotalea glycerini</name>
    <dbReference type="NCBI Taxonomy" id="1763509"/>
    <lineage>
        <taxon>Bacteria</taxon>
        <taxon>Bacillati</taxon>
        <taxon>Bacillota</taxon>
        <taxon>Clostridia</taxon>
        <taxon>Lachnospirales</taxon>
        <taxon>Lachnospiraceae</taxon>
        <taxon>Lachnotalea</taxon>
    </lineage>
</organism>
<evidence type="ECO:0000313" key="2">
    <source>
        <dbReference type="EMBL" id="PXV93526.1"/>
    </source>
</evidence>
<dbReference type="InterPro" id="IPR009926">
    <property type="entry name" value="T3SS_YcgR_PilZN"/>
</dbReference>
<keyword evidence="2" id="KW-0282">Flagellum</keyword>
<dbReference type="Proteomes" id="UP000216411">
    <property type="component" value="Unassembled WGS sequence"/>
</dbReference>
<dbReference type="RefSeq" id="WP_094379655.1">
    <property type="nucleotide sequence ID" value="NZ_NOKA02000003.1"/>
</dbReference>
<evidence type="ECO:0000313" key="4">
    <source>
        <dbReference type="Proteomes" id="UP000216411"/>
    </source>
</evidence>
<reference evidence="2 5" key="2">
    <citation type="submission" date="2018-05" db="EMBL/GenBank/DDBJ databases">
        <title>Genomic Encyclopedia of Type Strains, Phase IV (KMG-IV): sequencing the most valuable type-strain genomes for metagenomic binning, comparative biology and taxonomic classification.</title>
        <authorList>
            <person name="Goeker M."/>
        </authorList>
    </citation>
    <scope>NUCLEOTIDE SEQUENCE [LARGE SCALE GENOMIC DNA]</scope>
    <source>
        <strain evidence="2 5">DSM 28816</strain>
    </source>
</reference>
<feature type="domain" description="Type III secretion system flagellar brake protein YcgR PilZN" evidence="1">
    <location>
        <begin position="7"/>
        <end position="95"/>
    </location>
</feature>
<gene>
    <name evidence="2" type="ORF">C8E03_102294</name>
    <name evidence="3" type="ORF">CG710_003395</name>
</gene>
<dbReference type="Proteomes" id="UP000247523">
    <property type="component" value="Unassembled WGS sequence"/>
</dbReference>
<proteinExistence type="predicted"/>
<keyword evidence="4" id="KW-1185">Reference proteome</keyword>
<keyword evidence="2" id="KW-0966">Cell projection</keyword>
<reference evidence="3" key="3">
    <citation type="submission" date="2018-07" db="EMBL/GenBank/DDBJ databases">
        <authorList>
            <person name="Quirk P.G."/>
            <person name="Krulwich T.A."/>
        </authorList>
    </citation>
    <scope>NUCLEOTIDE SEQUENCE</scope>
    <source>
        <strain evidence="3">CCRI-19302</strain>
    </source>
</reference>